<dbReference type="EMBL" id="CP053085">
    <property type="protein sequence ID" value="QJR35341.1"/>
    <property type="molecule type" value="Genomic_DNA"/>
</dbReference>
<dbReference type="KEGG" id="ggr:HKW67_07400"/>
<dbReference type="InterPro" id="IPR023393">
    <property type="entry name" value="START-like_dom_sf"/>
</dbReference>
<dbReference type="Pfam" id="PF05368">
    <property type="entry name" value="NmrA"/>
    <property type="match status" value="1"/>
</dbReference>
<dbReference type="InterPro" id="IPR051783">
    <property type="entry name" value="NAD(P)-dependent_oxidoreduct"/>
</dbReference>
<dbReference type="Gene3D" id="3.30.530.20">
    <property type="match status" value="1"/>
</dbReference>
<evidence type="ECO:0000313" key="3">
    <source>
        <dbReference type="Proteomes" id="UP000500938"/>
    </source>
</evidence>
<protein>
    <submittedName>
        <fullName evidence="2">SDR family oxidoreductase</fullName>
    </submittedName>
</protein>
<dbReference type="SUPFAM" id="SSF51735">
    <property type="entry name" value="NAD(P)-binding Rossmann-fold domains"/>
    <property type="match status" value="1"/>
</dbReference>
<organism evidence="2 3">
    <name type="scientific">Gemmatimonas groenlandica</name>
    <dbReference type="NCBI Taxonomy" id="2732249"/>
    <lineage>
        <taxon>Bacteria</taxon>
        <taxon>Pseudomonadati</taxon>
        <taxon>Gemmatimonadota</taxon>
        <taxon>Gemmatimonadia</taxon>
        <taxon>Gemmatimonadales</taxon>
        <taxon>Gemmatimonadaceae</taxon>
        <taxon>Gemmatimonas</taxon>
    </lineage>
</organism>
<dbReference type="SUPFAM" id="SSF55961">
    <property type="entry name" value="Bet v1-like"/>
    <property type="match status" value="1"/>
</dbReference>
<proteinExistence type="predicted"/>
<name>A0A6M4ISW6_9BACT</name>
<accession>A0A6M4ISW6</accession>
<gene>
    <name evidence="2" type="ORF">HKW67_07400</name>
</gene>
<feature type="domain" description="NmrA-like" evidence="1">
    <location>
        <begin position="2"/>
        <end position="105"/>
    </location>
</feature>
<dbReference type="InterPro" id="IPR021295">
    <property type="entry name" value="DUF2867"/>
</dbReference>
<dbReference type="InterPro" id="IPR008030">
    <property type="entry name" value="NmrA-like"/>
</dbReference>
<dbReference type="RefSeq" id="WP_171224771.1">
    <property type="nucleotide sequence ID" value="NZ_CP053085.1"/>
</dbReference>
<sequence length="487" mass="54200">MTVLVTGATGYIGGRLTSRLVERGVPVRLLVRDPRRIHGRWWEHDVEVVTGDLFDAASLARALDGVDQAYYLVHSMTHATDFAERDRVAARNFVQAGRALKHCIYLGGLVPDAHDASEHLQSRGETGAILRGGLPTTEFRAGPIVGSGSASFEMVRYLAERLPFMIAPKWITNQVQPIAVRDVLTYLVRAREHGPSGIVEIGGADVLSFRDMLHGYAEVRGLRRTIIAVPVMSPRLAALWIDKVTPIPSRLATPLVEGIAHPVLADTTKARELFPDVRPMAYRTAVQRALSRLTAHAVESRWSDALGGGASYELRDREGVLEETRTIYVDASPDQVFRAFCRLGGDQGWLAWNWLWKIRGFLDRMVGGPGLRRGRRDPAWLYLGEAVDFWRVEMVERPRLLRLRAEMRVPGQAWLQFSAVPEGEGTRLIQTALFAPRGLFGLLYWYAMYPAHLFIFGDMAKAVARLAMAEPVVAPAVRTRVSGEPVL</sequence>
<dbReference type="PANTHER" id="PTHR48079">
    <property type="entry name" value="PROTEIN YEEZ"/>
    <property type="match status" value="1"/>
</dbReference>
<evidence type="ECO:0000259" key="1">
    <source>
        <dbReference type="Pfam" id="PF05368"/>
    </source>
</evidence>
<dbReference type="PANTHER" id="PTHR48079:SF6">
    <property type="entry name" value="NAD(P)-BINDING DOMAIN-CONTAINING PROTEIN-RELATED"/>
    <property type="match status" value="1"/>
</dbReference>
<dbReference type="InterPro" id="IPR036291">
    <property type="entry name" value="NAD(P)-bd_dom_sf"/>
</dbReference>
<dbReference type="GO" id="GO:0004029">
    <property type="term" value="F:aldehyde dehydrogenase (NAD+) activity"/>
    <property type="evidence" value="ECO:0007669"/>
    <property type="project" value="TreeGrafter"/>
</dbReference>
<evidence type="ECO:0000313" key="2">
    <source>
        <dbReference type="EMBL" id="QJR35341.1"/>
    </source>
</evidence>
<dbReference type="Pfam" id="PF11066">
    <property type="entry name" value="DUF2867"/>
    <property type="match status" value="1"/>
</dbReference>
<dbReference type="GO" id="GO:0005737">
    <property type="term" value="C:cytoplasm"/>
    <property type="evidence" value="ECO:0007669"/>
    <property type="project" value="TreeGrafter"/>
</dbReference>
<dbReference type="AlphaFoldDB" id="A0A6M4ISW6"/>
<dbReference type="Gene3D" id="3.40.50.720">
    <property type="entry name" value="NAD(P)-binding Rossmann-like Domain"/>
    <property type="match status" value="1"/>
</dbReference>
<keyword evidence="3" id="KW-1185">Reference proteome</keyword>
<dbReference type="Proteomes" id="UP000500938">
    <property type="component" value="Chromosome"/>
</dbReference>
<reference evidence="2 3" key="1">
    <citation type="submission" date="2020-05" db="EMBL/GenBank/DDBJ databases">
        <title>Complete genome sequence of Gemmatimonas greenlandica TET16.</title>
        <authorList>
            <person name="Zeng Y."/>
        </authorList>
    </citation>
    <scope>NUCLEOTIDE SEQUENCE [LARGE SCALE GENOMIC DNA]</scope>
    <source>
        <strain evidence="2 3">TET16</strain>
    </source>
</reference>